<feature type="transmembrane region" description="Helical" evidence="7">
    <location>
        <begin position="64"/>
        <end position="81"/>
    </location>
</feature>
<evidence type="ECO:0000313" key="9">
    <source>
        <dbReference type="EMBL" id="MVQ45696.1"/>
    </source>
</evidence>
<comment type="similarity">
    <text evidence="2">Belongs to the bacterial sugar transferase family.</text>
</comment>
<sequence>MKPGKRNRKGLDMYQTREKIQSIILLLADLICFAVSYFGGGYLWLVGYRNVSVANMKIELMESFGIVMVVYMLVMLFSDIDNRFIDRSVFQELWAAIKASVVLVCVTALTIFLQHNNAEASRGVYFCIALVNMCLYFGMHIIIKYYLLHVYRNKRANNQVFLVTTAERVEEVIADADHSGDWIHRLASIAIIDENQIGKWYHGVPVVATYDNMFQYVKEQIVDEVFISVPYETGDSLAEVVNRFEDMGATVHVTIEILNKFDDYHKTFNMLGNIPVVTFSNQSYDWKMLMIKRVMDIAGSIVGLVITAVVTVFLAPPLLIESPGPLFFAQKRVGKNGRFFKIYKFRSMYKDAEERKKELESQNEMNGLMFKMKDDPRITKVGKFIRKTSIDELPQFFNVLKGDMSLVGTRPPTVDEFKQYESHQKRRLSAKPGITGLWQVSGRNEITDFEDVVKLDVQYIDNWSLGLDIKIILKTIKVVFEKGGE</sequence>
<keyword evidence="6 7" id="KW-0472">Membrane</keyword>
<evidence type="ECO:0000256" key="1">
    <source>
        <dbReference type="ARBA" id="ARBA00004141"/>
    </source>
</evidence>
<keyword evidence="5 7" id="KW-1133">Transmembrane helix</keyword>
<keyword evidence="3 12" id="KW-0808">Transferase</keyword>
<dbReference type="Pfam" id="PF13727">
    <property type="entry name" value="CoA_binding_3"/>
    <property type="match status" value="1"/>
</dbReference>
<reference evidence="9 18" key="2">
    <citation type="submission" date="2019-10" db="EMBL/GenBank/DDBJ databases">
        <title>Roseburia spp. ameliorate alcoholic fatty liver via restoration of gut barrier function.</title>
        <authorList>
            <person name="Seo B."/>
            <person name="Ko G."/>
        </authorList>
    </citation>
    <scope>NUCLEOTIDE SEQUENCE [LARGE SCALE GENOMIC DNA]</scope>
    <source>
        <strain evidence="9 18">SNUG30017</strain>
    </source>
</reference>
<feature type="transmembrane region" description="Helical" evidence="7">
    <location>
        <begin position="20"/>
        <end position="44"/>
    </location>
</feature>
<evidence type="ECO:0000256" key="5">
    <source>
        <dbReference type="ARBA" id="ARBA00022989"/>
    </source>
</evidence>
<comment type="caution">
    <text evidence="12">The sequence shown here is derived from an EMBL/GenBank/DDBJ whole genome shotgun (WGS) entry which is preliminary data.</text>
</comment>
<dbReference type="InterPro" id="IPR003362">
    <property type="entry name" value="Bact_transf"/>
</dbReference>
<evidence type="ECO:0000259" key="8">
    <source>
        <dbReference type="Pfam" id="PF02397"/>
    </source>
</evidence>
<evidence type="ECO:0000313" key="12">
    <source>
        <dbReference type="EMBL" id="RHG30005.1"/>
    </source>
</evidence>
<evidence type="ECO:0000256" key="7">
    <source>
        <dbReference type="SAM" id="Phobius"/>
    </source>
</evidence>
<reference evidence="14 15" key="1">
    <citation type="submission" date="2018-08" db="EMBL/GenBank/DDBJ databases">
        <title>A genome reference for cultivated species of the human gut microbiota.</title>
        <authorList>
            <person name="Zou Y."/>
            <person name="Xue W."/>
            <person name="Luo G."/>
        </authorList>
    </citation>
    <scope>NUCLEOTIDE SEQUENCE [LARGE SCALE GENOMIC DNA]</scope>
    <source>
        <strain evidence="13 15">AF31-21AC</strain>
        <strain evidence="12 16">AM22-21LB</strain>
        <strain evidence="11 14">AM37-1AC</strain>
        <strain evidence="10 17">AM43-11</strain>
    </source>
</reference>
<dbReference type="EMBL" id="WGGT01000008">
    <property type="protein sequence ID" value="MVQ45696.1"/>
    <property type="molecule type" value="Genomic_DNA"/>
</dbReference>
<evidence type="ECO:0000256" key="3">
    <source>
        <dbReference type="ARBA" id="ARBA00022679"/>
    </source>
</evidence>
<dbReference type="Proteomes" id="UP000284465">
    <property type="component" value="Unassembled WGS sequence"/>
</dbReference>
<comment type="subcellular location">
    <subcellularLocation>
        <location evidence="1">Membrane</location>
        <topology evidence="1">Multi-pass membrane protein</topology>
    </subcellularLocation>
</comment>
<dbReference type="Pfam" id="PF02397">
    <property type="entry name" value="Bac_transf"/>
    <property type="match status" value="1"/>
</dbReference>
<evidence type="ECO:0000313" key="17">
    <source>
        <dbReference type="Proteomes" id="UP000284465"/>
    </source>
</evidence>
<dbReference type="Gene3D" id="3.40.50.720">
    <property type="entry name" value="NAD(P)-binding Rossmann-like Domain"/>
    <property type="match status" value="1"/>
</dbReference>
<accession>A0A3R6G1Q1</accession>
<evidence type="ECO:0000313" key="14">
    <source>
        <dbReference type="Proteomes" id="UP000283513"/>
    </source>
</evidence>
<evidence type="ECO:0000256" key="4">
    <source>
        <dbReference type="ARBA" id="ARBA00022692"/>
    </source>
</evidence>
<organism evidence="12 16">
    <name type="scientific">Roseburia intestinalis</name>
    <dbReference type="NCBI Taxonomy" id="166486"/>
    <lineage>
        <taxon>Bacteria</taxon>
        <taxon>Bacillati</taxon>
        <taxon>Bacillota</taxon>
        <taxon>Clostridia</taxon>
        <taxon>Lachnospirales</taxon>
        <taxon>Lachnospiraceae</taxon>
        <taxon>Roseburia</taxon>
    </lineage>
</organism>
<evidence type="ECO:0000256" key="6">
    <source>
        <dbReference type="ARBA" id="ARBA00023136"/>
    </source>
</evidence>
<dbReference type="InterPro" id="IPR017475">
    <property type="entry name" value="EPS_sugar_tfrase"/>
</dbReference>
<evidence type="ECO:0000313" key="11">
    <source>
        <dbReference type="EMBL" id="RHC15721.1"/>
    </source>
</evidence>
<dbReference type="AlphaFoldDB" id="A0A3R6G1Q1"/>
<evidence type="ECO:0000313" key="13">
    <source>
        <dbReference type="EMBL" id="RHN09292.1"/>
    </source>
</evidence>
<evidence type="ECO:0000313" key="16">
    <source>
        <dbReference type="Proteomes" id="UP000284051"/>
    </source>
</evidence>
<keyword evidence="4 7" id="KW-0812">Transmembrane</keyword>
<dbReference type="GO" id="GO:0016020">
    <property type="term" value="C:membrane"/>
    <property type="evidence" value="ECO:0007669"/>
    <property type="project" value="UniProtKB-SubCell"/>
</dbReference>
<dbReference type="EMBL" id="QRQN01000007">
    <property type="protein sequence ID" value="RHN09292.1"/>
    <property type="molecule type" value="Genomic_DNA"/>
</dbReference>
<feature type="transmembrane region" description="Helical" evidence="7">
    <location>
        <begin position="297"/>
        <end position="320"/>
    </location>
</feature>
<evidence type="ECO:0000313" key="18">
    <source>
        <dbReference type="Proteomes" id="UP000479531"/>
    </source>
</evidence>
<dbReference type="RefSeq" id="WP_006856685.1">
    <property type="nucleotide sequence ID" value="NZ_LR027880.1"/>
</dbReference>
<evidence type="ECO:0000313" key="15">
    <source>
        <dbReference type="Proteomes" id="UP000283586"/>
    </source>
</evidence>
<evidence type="ECO:0000256" key="2">
    <source>
        <dbReference type="ARBA" id="ARBA00006464"/>
    </source>
</evidence>
<protein>
    <submittedName>
        <fullName evidence="9">Exopolysaccharide biosynthesis polyprenyl glycosylphosphotransferase</fullName>
    </submittedName>
    <submittedName>
        <fullName evidence="12">Sugar transferase</fullName>
    </submittedName>
</protein>
<dbReference type="NCBIfam" id="TIGR03025">
    <property type="entry name" value="EPS_sugtrans"/>
    <property type="match status" value="1"/>
</dbReference>
<gene>
    <name evidence="12" type="ORF">DW264_04285</name>
    <name evidence="11" type="ORF">DW856_13460</name>
    <name evidence="10" type="ORF">DW927_08060</name>
    <name evidence="13" type="ORF">DWZ31_07590</name>
    <name evidence="9" type="ORF">GCK47_08260</name>
</gene>
<proteinExistence type="inferred from homology"/>
<feature type="transmembrane region" description="Helical" evidence="7">
    <location>
        <begin position="123"/>
        <end position="147"/>
    </location>
</feature>
<evidence type="ECO:0000313" key="10">
    <source>
        <dbReference type="EMBL" id="RHA67669.1"/>
    </source>
</evidence>
<feature type="domain" description="Bacterial sugar transferase" evidence="8">
    <location>
        <begin position="292"/>
        <end position="480"/>
    </location>
</feature>
<feature type="transmembrane region" description="Helical" evidence="7">
    <location>
        <begin position="93"/>
        <end position="111"/>
    </location>
</feature>
<dbReference type="EMBL" id="QSFP01000007">
    <property type="protein sequence ID" value="RHA67669.1"/>
    <property type="molecule type" value="Genomic_DNA"/>
</dbReference>
<dbReference type="EMBL" id="QRID01000003">
    <property type="protein sequence ID" value="RHG30005.1"/>
    <property type="molecule type" value="Genomic_DNA"/>
</dbReference>
<dbReference type="Proteomes" id="UP000283586">
    <property type="component" value="Unassembled WGS sequence"/>
</dbReference>
<dbReference type="GO" id="GO:0016780">
    <property type="term" value="F:phosphotransferase activity, for other substituted phosphate groups"/>
    <property type="evidence" value="ECO:0007669"/>
    <property type="project" value="TreeGrafter"/>
</dbReference>
<name>A0A3R6G1Q1_9FIRM</name>
<dbReference type="Proteomes" id="UP000479531">
    <property type="component" value="Unassembled WGS sequence"/>
</dbReference>
<dbReference type="PANTHER" id="PTHR30576">
    <property type="entry name" value="COLANIC BIOSYNTHESIS UDP-GLUCOSE LIPID CARRIER TRANSFERASE"/>
    <property type="match status" value="1"/>
</dbReference>
<dbReference type="Proteomes" id="UP000284051">
    <property type="component" value="Unassembled WGS sequence"/>
</dbReference>
<dbReference type="Proteomes" id="UP000283513">
    <property type="component" value="Unassembled WGS sequence"/>
</dbReference>
<dbReference type="EMBL" id="QSHO01000012">
    <property type="protein sequence ID" value="RHC15721.1"/>
    <property type="molecule type" value="Genomic_DNA"/>
</dbReference>
<dbReference type="OrthoDB" id="9808602at2"/>
<dbReference type="PANTHER" id="PTHR30576:SF10">
    <property type="entry name" value="SLL5057 PROTEIN"/>
    <property type="match status" value="1"/>
</dbReference>